<dbReference type="Gramene" id="TVU17579">
    <property type="protein sequence ID" value="TVU17579"/>
    <property type="gene ID" value="EJB05_33623"/>
</dbReference>
<feature type="region of interest" description="Disordered" evidence="1">
    <location>
        <begin position="148"/>
        <end position="167"/>
    </location>
</feature>
<feature type="compositionally biased region" description="Pro residues" evidence="1">
    <location>
        <begin position="157"/>
        <end position="167"/>
    </location>
</feature>
<gene>
    <name evidence="2" type="ORF">EJB05_33623</name>
</gene>
<organism evidence="2 3">
    <name type="scientific">Eragrostis curvula</name>
    <name type="common">weeping love grass</name>
    <dbReference type="NCBI Taxonomy" id="38414"/>
    <lineage>
        <taxon>Eukaryota</taxon>
        <taxon>Viridiplantae</taxon>
        <taxon>Streptophyta</taxon>
        <taxon>Embryophyta</taxon>
        <taxon>Tracheophyta</taxon>
        <taxon>Spermatophyta</taxon>
        <taxon>Magnoliopsida</taxon>
        <taxon>Liliopsida</taxon>
        <taxon>Poales</taxon>
        <taxon>Poaceae</taxon>
        <taxon>PACMAD clade</taxon>
        <taxon>Chloridoideae</taxon>
        <taxon>Eragrostideae</taxon>
        <taxon>Eragrostidinae</taxon>
        <taxon>Eragrostis</taxon>
    </lineage>
</organism>
<evidence type="ECO:0000313" key="2">
    <source>
        <dbReference type="EMBL" id="TVU17579.1"/>
    </source>
</evidence>
<dbReference type="AlphaFoldDB" id="A0A5J9U1I5"/>
<dbReference type="Proteomes" id="UP000324897">
    <property type="component" value="Chromosome 7"/>
</dbReference>
<reference evidence="2 3" key="1">
    <citation type="journal article" date="2019" name="Sci. Rep.">
        <title>A high-quality genome of Eragrostis curvula grass provides insights into Poaceae evolution and supports new strategies to enhance forage quality.</title>
        <authorList>
            <person name="Carballo J."/>
            <person name="Santos B.A.C.M."/>
            <person name="Zappacosta D."/>
            <person name="Garbus I."/>
            <person name="Selva J.P."/>
            <person name="Gallo C.A."/>
            <person name="Diaz A."/>
            <person name="Albertini E."/>
            <person name="Caccamo M."/>
            <person name="Echenique V."/>
        </authorList>
    </citation>
    <scope>NUCLEOTIDE SEQUENCE [LARGE SCALE GENOMIC DNA]</scope>
    <source>
        <strain evidence="3">cv. Victoria</strain>
        <tissue evidence="2">Leaf</tissue>
    </source>
</reference>
<dbReference type="EMBL" id="RWGY01000029">
    <property type="protein sequence ID" value="TVU17579.1"/>
    <property type="molecule type" value="Genomic_DNA"/>
</dbReference>
<accession>A0A5J9U1I5</accession>
<proteinExistence type="predicted"/>
<sequence>MAAIGRPQLPGAVSTVANGVNSTSLDANEIYLIFCFSGGRCDYFGDWQDCYCCKDTTGTNLDISGIMSLHMPALPEISLRRKDFTSKLNWLFIELVIKKNNGNRDGKEQGHDLIRNGSFFFKLFTAHINQIARGSRRANAQHNLAVAAPSPSLTATPPSPTSPPPQP</sequence>
<comment type="caution">
    <text evidence="2">The sequence shown here is derived from an EMBL/GenBank/DDBJ whole genome shotgun (WGS) entry which is preliminary data.</text>
</comment>
<evidence type="ECO:0000256" key="1">
    <source>
        <dbReference type="SAM" id="MobiDB-lite"/>
    </source>
</evidence>
<evidence type="ECO:0000313" key="3">
    <source>
        <dbReference type="Proteomes" id="UP000324897"/>
    </source>
</evidence>
<feature type="non-terminal residue" evidence="2">
    <location>
        <position position="1"/>
    </location>
</feature>
<protein>
    <submittedName>
        <fullName evidence="2">Uncharacterized protein</fullName>
    </submittedName>
</protein>
<name>A0A5J9U1I5_9POAL</name>
<keyword evidence="3" id="KW-1185">Reference proteome</keyword>